<sequence length="84" mass="9595">MGASFGLSSTATNSIISGSQQLEAVFDAEQINCSFKSDFLLLLRQVFGKTFQTIAQIFDNRKYNRVFLYFIFQPVELCFCPTYK</sequence>
<organism evidence="1">
    <name type="scientific">Siphoviridae sp. ct8LX107</name>
    <dbReference type="NCBI Taxonomy" id="2826169"/>
    <lineage>
        <taxon>Viruses</taxon>
        <taxon>Duplodnaviria</taxon>
        <taxon>Heunggongvirae</taxon>
        <taxon>Uroviricota</taxon>
        <taxon>Caudoviricetes</taxon>
    </lineage>
</organism>
<name>A0A8S5QP43_9CAUD</name>
<reference evidence="1" key="1">
    <citation type="journal article" date="2021" name="Proc. Natl. Acad. Sci. U.S.A.">
        <title>A Catalog of Tens of Thousands of Viruses from Human Metagenomes Reveals Hidden Associations with Chronic Diseases.</title>
        <authorList>
            <person name="Tisza M.J."/>
            <person name="Buck C.B."/>
        </authorList>
    </citation>
    <scope>NUCLEOTIDE SEQUENCE</scope>
    <source>
        <strain evidence="1">Ct8LX107</strain>
    </source>
</reference>
<protein>
    <submittedName>
        <fullName evidence="1">Uncharacterized protein</fullName>
    </submittedName>
</protein>
<accession>A0A8S5QP43</accession>
<evidence type="ECO:0000313" key="1">
    <source>
        <dbReference type="EMBL" id="DAE21039.1"/>
    </source>
</evidence>
<dbReference type="EMBL" id="BK015706">
    <property type="protein sequence ID" value="DAE21039.1"/>
    <property type="molecule type" value="Genomic_DNA"/>
</dbReference>
<proteinExistence type="predicted"/>